<dbReference type="EMBL" id="JAGSOI010000005">
    <property type="protein sequence ID" value="MCM1985801.1"/>
    <property type="molecule type" value="Genomic_DNA"/>
</dbReference>
<evidence type="ECO:0000313" key="4">
    <source>
        <dbReference type="Proteomes" id="UP001056766"/>
    </source>
</evidence>
<comment type="subunit">
    <text evidence="2">Homodimer.</text>
</comment>
<proteinExistence type="inferred from homology"/>
<feature type="binding site" evidence="2">
    <location>
        <begin position="213"/>
        <end position="215"/>
    </location>
    <ligand>
        <name>substrate</name>
    </ligand>
</feature>
<dbReference type="GO" id="GO:0000287">
    <property type="term" value="F:magnesium ion binding"/>
    <property type="evidence" value="ECO:0007669"/>
    <property type="project" value="UniProtKB-UniRule"/>
</dbReference>
<dbReference type="Gene3D" id="3.40.1180.10">
    <property type="entry name" value="Decaprenyl diphosphate synthase-like"/>
    <property type="match status" value="1"/>
</dbReference>
<accession>A0A9E4ZDE9</accession>
<comment type="catalytic activity">
    <reaction evidence="2">
        <text>geranylgeranyl diphosphate + 7 isopentenyl diphosphate = tri-trans,hepta-cis-undecaprenyl diphosphate + 7 diphosphate</text>
        <dbReference type="Rhea" id="RHEA:27622"/>
        <dbReference type="ChEBI" id="CHEBI:33019"/>
        <dbReference type="ChEBI" id="CHEBI:57533"/>
        <dbReference type="ChEBI" id="CHEBI:60388"/>
        <dbReference type="ChEBI" id="CHEBI:128769"/>
        <dbReference type="EC" id="2.5.1.89"/>
    </reaction>
</comment>
<keyword evidence="1 2" id="KW-0808">Transferase</keyword>
<keyword evidence="2" id="KW-0460">Magnesium</keyword>
<feature type="binding site" evidence="2">
    <location>
        <position position="207"/>
    </location>
    <ligand>
        <name>substrate</name>
    </ligand>
</feature>
<evidence type="ECO:0000313" key="3">
    <source>
        <dbReference type="EMBL" id="MCM1985801.1"/>
    </source>
</evidence>
<feature type="active site" description="Proton acceptor" evidence="2">
    <location>
        <position position="82"/>
    </location>
</feature>
<feature type="binding site" evidence="2">
    <location>
        <position position="39"/>
    </location>
    <ligand>
        <name>substrate</name>
    </ligand>
</feature>
<feature type="binding site" evidence="2">
    <location>
        <begin position="79"/>
        <end position="81"/>
    </location>
    <ligand>
        <name>substrate</name>
    </ligand>
</feature>
<comment type="similarity">
    <text evidence="2">Belongs to the UPP synthase family.</text>
</comment>
<feature type="binding site" evidence="2">
    <location>
        <position position="83"/>
    </location>
    <ligand>
        <name>substrate</name>
    </ligand>
</feature>
<feature type="binding site" evidence="2">
    <location>
        <begin position="35"/>
        <end position="38"/>
    </location>
    <ligand>
        <name>substrate</name>
    </ligand>
</feature>
<name>A0A9E4ZDE9_9EURY</name>
<keyword evidence="4" id="KW-1185">Reference proteome</keyword>
<feature type="binding site" evidence="2">
    <location>
        <position position="85"/>
    </location>
    <ligand>
        <name>substrate</name>
    </ligand>
</feature>
<comment type="caution">
    <text evidence="2">Lacks conserved residue(s) required for the propagation of feature annotation.</text>
</comment>
<organism evidence="3 4">
    <name type="scientific">Methanococcoides seepicolus</name>
    <dbReference type="NCBI Taxonomy" id="2828780"/>
    <lineage>
        <taxon>Archaea</taxon>
        <taxon>Methanobacteriati</taxon>
        <taxon>Methanobacteriota</taxon>
        <taxon>Stenosarchaea group</taxon>
        <taxon>Methanomicrobia</taxon>
        <taxon>Methanosarcinales</taxon>
        <taxon>Methanosarcinaceae</taxon>
        <taxon>Methanococcoides</taxon>
    </lineage>
</organism>
<dbReference type="Proteomes" id="UP001056766">
    <property type="component" value="Unassembled WGS sequence"/>
</dbReference>
<feature type="binding site" evidence="2">
    <location>
        <position position="34"/>
    </location>
    <ligand>
        <name>Mg(2+)</name>
        <dbReference type="ChEBI" id="CHEBI:18420"/>
    </ligand>
</feature>
<dbReference type="AlphaFoldDB" id="A0A9E4ZDE9"/>
<dbReference type="PANTHER" id="PTHR10291:SF43">
    <property type="entry name" value="DEHYDRODOLICHYL DIPHOSPHATE SYNTHASE COMPLEX SUBUNIT DHDDS"/>
    <property type="match status" value="1"/>
</dbReference>
<sequence>MSPILNLFYNIYERSLLAGMKGKKVPDHIAIIMDGNRRFAGKFGKRIDYGHSRGADITEKVIEWSYEMGVKELTIYAFSTENFNRSDDETVRLFELITNKFDHMRKNERTHEREIRVRAVGDIGLLPKELQEATRRIEKATKGYRKFKLNVAIAYGGRQDIVQAVRKMADKVLINELMPEDINENTVADHLYPMEGPSVSNVDLIIRTGGNERISNFLPWQANGNECAAYFCAPFWPEFRKIDLLRSIRIYQTRLAEQKRYERHREELFLSKMQNRCKEEERIRN</sequence>
<dbReference type="NCBIfam" id="TIGR00055">
    <property type="entry name" value="uppS"/>
    <property type="match status" value="1"/>
</dbReference>
<feature type="active site" evidence="2">
    <location>
        <position position="34"/>
    </location>
</feature>
<dbReference type="GO" id="GO:0016094">
    <property type="term" value="P:polyprenol biosynthetic process"/>
    <property type="evidence" value="ECO:0007669"/>
    <property type="project" value="TreeGrafter"/>
</dbReference>
<dbReference type="InterPro" id="IPR018520">
    <property type="entry name" value="UPP_synth-like_CS"/>
</dbReference>
<comment type="function">
    <text evidence="2">Catalyzes the sequential condensation of isopentenyl diphosphate (IPP) with geranylgeranyl diphosphate (GGPP) to yield (2Z,6Z,10Z,14Z,18Z,22Z,26Z,30E,34E,38E)-undecaprenyl diphosphate (tritrans,heptacis-UPP). It is probably the precursor of glycosyl carrier lipids.</text>
</comment>
<dbReference type="PROSITE" id="PS01066">
    <property type="entry name" value="UPP_SYNTHASE"/>
    <property type="match status" value="1"/>
</dbReference>
<dbReference type="RefSeq" id="WP_250867178.1">
    <property type="nucleotide sequence ID" value="NZ_JAGSOI010000005.1"/>
</dbReference>
<gene>
    <name evidence="2 3" type="primary">uppS</name>
    <name evidence="3" type="ORF">KDK67_02025</name>
</gene>
<keyword evidence="2" id="KW-0479">Metal-binding</keyword>
<dbReference type="Pfam" id="PF01255">
    <property type="entry name" value="Prenyltransf"/>
    <property type="match status" value="1"/>
</dbReference>
<dbReference type="InterPro" id="IPR001441">
    <property type="entry name" value="UPP_synth-like"/>
</dbReference>
<reference evidence="3" key="1">
    <citation type="journal article" date="2021" name="mSystems">
        <title>Bacteria and Archaea Synergistically Convert Glycine Betaine to Biogenic Methane in the Formosa Cold Seep of the South China Sea.</title>
        <authorList>
            <person name="Li L."/>
            <person name="Zhang W."/>
            <person name="Zhang S."/>
            <person name="Song L."/>
            <person name="Sun Q."/>
            <person name="Zhang H."/>
            <person name="Xiang H."/>
            <person name="Dong X."/>
        </authorList>
    </citation>
    <scope>NUCLEOTIDE SEQUENCE</scope>
    <source>
        <strain evidence="3">LLY</strain>
    </source>
</reference>
<dbReference type="SUPFAM" id="SSF64005">
    <property type="entry name" value="Undecaprenyl diphosphate synthase"/>
    <property type="match status" value="1"/>
</dbReference>
<feature type="binding site" evidence="2">
    <location>
        <position position="226"/>
    </location>
    <ligand>
        <name>Mg(2+)</name>
        <dbReference type="ChEBI" id="CHEBI:18420"/>
    </ligand>
</feature>
<dbReference type="EC" id="2.5.1.89" evidence="2"/>
<dbReference type="InterPro" id="IPR036424">
    <property type="entry name" value="UPP_synth-like_sf"/>
</dbReference>
<dbReference type="HAMAP" id="MF_01139">
    <property type="entry name" value="ISPT"/>
    <property type="match status" value="1"/>
</dbReference>
<reference evidence="3" key="2">
    <citation type="submission" date="2021-04" db="EMBL/GenBank/DDBJ databases">
        <authorList>
            <person name="Dong X."/>
        </authorList>
    </citation>
    <scope>NUCLEOTIDE SEQUENCE</scope>
    <source>
        <strain evidence="3">LLY</strain>
    </source>
</reference>
<evidence type="ECO:0000256" key="2">
    <source>
        <dbReference type="HAMAP-Rule" id="MF_01139"/>
    </source>
</evidence>
<comment type="cofactor">
    <cofactor evidence="2">
        <name>Mg(2+)</name>
        <dbReference type="ChEBI" id="CHEBI:18420"/>
    </cofactor>
    <text evidence="2">Binds 2 magnesium ions per subunit.</text>
</comment>
<dbReference type="PANTHER" id="PTHR10291">
    <property type="entry name" value="DEHYDRODOLICHYL DIPHOSPHATE SYNTHASE FAMILY MEMBER"/>
    <property type="match status" value="1"/>
</dbReference>
<evidence type="ECO:0000256" key="1">
    <source>
        <dbReference type="ARBA" id="ARBA00022679"/>
    </source>
</evidence>
<protein>
    <recommendedName>
        <fullName evidence="2">Tritrans,polycis-undecaprenyl-diphosphate synthase (geranylgeranyl-diphosphate specific)</fullName>
        <ecNumber evidence="2">2.5.1.89</ecNumber>
    </recommendedName>
    <alternativeName>
        <fullName evidence="2">Undecaprenyl diphosphate synthase</fullName>
        <shortName evidence="2">UDS</shortName>
    </alternativeName>
    <alternativeName>
        <fullName evidence="2">Undecaprenyl pyrophosphate synthase</fullName>
        <shortName evidence="2">UPP synthase</shortName>
    </alternativeName>
</protein>
<dbReference type="GO" id="GO:0045547">
    <property type="term" value="F:ditrans,polycis-polyprenyl diphosphate synthase [(2E,6E)-farnesyl diphosphate specific] activity"/>
    <property type="evidence" value="ECO:0007669"/>
    <property type="project" value="TreeGrafter"/>
</dbReference>
<feature type="binding site" evidence="2">
    <location>
        <position position="51"/>
    </location>
    <ligand>
        <name>substrate</name>
    </ligand>
</feature>
<dbReference type="CDD" id="cd00475">
    <property type="entry name" value="Cis_IPPS"/>
    <property type="match status" value="1"/>
</dbReference>
<comment type="caution">
    <text evidence="3">The sequence shown here is derived from an EMBL/GenBank/DDBJ whole genome shotgun (WGS) entry which is preliminary data.</text>
</comment>